<reference evidence="1 2" key="1">
    <citation type="submission" date="2024-06" db="EMBL/GenBank/DDBJ databases">
        <title>The Natural Products Discovery Center: Release of the First 8490 Sequenced Strains for Exploring Actinobacteria Biosynthetic Diversity.</title>
        <authorList>
            <person name="Kalkreuter E."/>
            <person name="Kautsar S.A."/>
            <person name="Yang D."/>
            <person name="Bader C.D."/>
            <person name="Teijaro C.N."/>
            <person name="Fluegel L."/>
            <person name="Davis C.M."/>
            <person name="Simpson J.R."/>
            <person name="Lauterbach L."/>
            <person name="Steele A.D."/>
            <person name="Gui C."/>
            <person name="Meng S."/>
            <person name="Li G."/>
            <person name="Viehrig K."/>
            <person name="Ye F."/>
            <person name="Su P."/>
            <person name="Kiefer A.F."/>
            <person name="Nichols A."/>
            <person name="Cepeda A.J."/>
            <person name="Yan W."/>
            <person name="Fan B."/>
            <person name="Jiang Y."/>
            <person name="Adhikari A."/>
            <person name="Zheng C.-J."/>
            <person name="Schuster L."/>
            <person name="Cowan T.M."/>
            <person name="Smanski M.J."/>
            <person name="Chevrette M.G."/>
            <person name="De Carvalho L.P.S."/>
            <person name="Shen B."/>
        </authorList>
    </citation>
    <scope>NUCLEOTIDE SEQUENCE [LARGE SCALE GENOMIC DNA]</scope>
    <source>
        <strain evidence="1 2">NPDC047833</strain>
    </source>
</reference>
<sequence>MTITRGRCWQSLVSRRPAGVGDRLARTLEPLVRRWHGIHEQAPSDTINLGDHLAGRITELTMLHLRYTHHQEAAQ</sequence>
<proteinExistence type="predicted"/>
<evidence type="ECO:0000313" key="1">
    <source>
        <dbReference type="EMBL" id="MEW2362042.1"/>
    </source>
</evidence>
<keyword evidence="2" id="KW-1185">Reference proteome</keyword>
<protein>
    <submittedName>
        <fullName evidence="1">Uncharacterized protein</fullName>
    </submittedName>
</protein>
<accession>A0ABV3LUJ4</accession>
<gene>
    <name evidence="1" type="ORF">AB0887_08750</name>
</gene>
<comment type="caution">
    <text evidence="1">The sequence shown here is derived from an EMBL/GenBank/DDBJ whole genome shotgun (WGS) entry which is preliminary data.</text>
</comment>
<dbReference type="EMBL" id="JBEYRS010000003">
    <property type="protein sequence ID" value="MEW2362042.1"/>
    <property type="molecule type" value="Genomic_DNA"/>
</dbReference>
<dbReference type="RefSeq" id="WP_359771570.1">
    <property type="nucleotide sequence ID" value="NZ_JBEYRR010000001.1"/>
</dbReference>
<name>A0ABV3LUJ4_9ACTN</name>
<evidence type="ECO:0000313" key="2">
    <source>
        <dbReference type="Proteomes" id="UP001553843"/>
    </source>
</evidence>
<dbReference type="Proteomes" id="UP001553843">
    <property type="component" value="Unassembled WGS sequence"/>
</dbReference>
<organism evidence="1 2">
    <name type="scientific">Streptomyces huasconensis</name>
    <dbReference type="NCBI Taxonomy" id="1854574"/>
    <lineage>
        <taxon>Bacteria</taxon>
        <taxon>Bacillati</taxon>
        <taxon>Actinomycetota</taxon>
        <taxon>Actinomycetes</taxon>
        <taxon>Kitasatosporales</taxon>
        <taxon>Streptomycetaceae</taxon>
        <taxon>Streptomyces</taxon>
    </lineage>
</organism>